<sequence length="373" mass="42922">MKRISGFLFLVMAILASPRHTDAASTLPKMPGEVREFTIIENDTTTYILKLALDDTGHPAYFFRNVFTPVCLTGECKPVYINFYWDLVGNYLRYDFPPGEVLTKMDHREFKKEDYDKLQDILSRPNSLLKDVAMNDLVGKGTENLADSVDAKAGATLKTVKNEVIDGAVYTCYTLWHIANGHVIDEILRITETYRDDTLLHRFLSSANHYYQYWAMERVIDQNGNLDTEFNADVQKIMRGTNVYTARFALQRLADPYFFDSNRQVWLWETFRKAPYPIQIAILKKLNKIPFGTPLADLTSKELTNANPEQFKLMLKLLATQPKLPEKALQNLAVHLTHSNPDYTAEIYRVLAGFRPKNREVVTRMNSYKAKNP</sequence>
<evidence type="ECO:0000313" key="3">
    <source>
        <dbReference type="Proteomes" id="UP000441754"/>
    </source>
</evidence>
<keyword evidence="3" id="KW-1185">Reference proteome</keyword>
<feature type="chain" id="PRO_5029619390" evidence="1">
    <location>
        <begin position="24"/>
        <end position="373"/>
    </location>
</feature>
<gene>
    <name evidence="2" type="ORF">GJJ30_26455</name>
</gene>
<reference evidence="2 3" key="1">
    <citation type="journal article" date="2018" name="Antonie Van Leeuwenhoek">
        <title>Larkinella terrae sp. nov., isolated from soil on Jeju Island, South Korea.</title>
        <authorList>
            <person name="Ten L.N."/>
            <person name="Jeon J."/>
            <person name="Park S.J."/>
            <person name="Park S."/>
            <person name="Lee S.Y."/>
            <person name="Kim M.K."/>
            <person name="Jung H.Y."/>
        </authorList>
    </citation>
    <scope>NUCLEOTIDE SEQUENCE [LARGE SCALE GENOMIC DNA]</scope>
    <source>
        <strain evidence="2 3">KCTC 52001</strain>
    </source>
</reference>
<dbReference type="OrthoDB" id="6400902at2"/>
<dbReference type="AlphaFoldDB" id="A0A7K0ETW1"/>
<name>A0A7K0ETW1_9BACT</name>
<comment type="caution">
    <text evidence="2">The sequence shown here is derived from an EMBL/GenBank/DDBJ whole genome shotgun (WGS) entry which is preliminary data.</text>
</comment>
<dbReference type="RefSeq" id="WP_154178171.1">
    <property type="nucleotide sequence ID" value="NZ_WJXZ01000014.1"/>
</dbReference>
<keyword evidence="1" id="KW-0732">Signal</keyword>
<feature type="signal peptide" evidence="1">
    <location>
        <begin position="1"/>
        <end position="23"/>
    </location>
</feature>
<dbReference type="EMBL" id="WJXZ01000014">
    <property type="protein sequence ID" value="MRS64868.1"/>
    <property type="molecule type" value="Genomic_DNA"/>
</dbReference>
<proteinExistence type="predicted"/>
<evidence type="ECO:0000313" key="2">
    <source>
        <dbReference type="EMBL" id="MRS64868.1"/>
    </source>
</evidence>
<evidence type="ECO:0000256" key="1">
    <source>
        <dbReference type="SAM" id="SignalP"/>
    </source>
</evidence>
<accession>A0A7K0ETW1</accession>
<organism evidence="2 3">
    <name type="scientific">Larkinella terrae</name>
    <dbReference type="NCBI Taxonomy" id="2025311"/>
    <lineage>
        <taxon>Bacteria</taxon>
        <taxon>Pseudomonadati</taxon>
        <taxon>Bacteroidota</taxon>
        <taxon>Cytophagia</taxon>
        <taxon>Cytophagales</taxon>
        <taxon>Spirosomataceae</taxon>
        <taxon>Larkinella</taxon>
    </lineage>
</organism>
<dbReference type="Proteomes" id="UP000441754">
    <property type="component" value="Unassembled WGS sequence"/>
</dbReference>
<protein>
    <submittedName>
        <fullName evidence="2">Uncharacterized protein</fullName>
    </submittedName>
</protein>